<name>A0A1B0AM08_9MUSC</name>
<evidence type="ECO:0000313" key="1">
    <source>
        <dbReference type="EnsemblMetazoa" id="GPPI001401-PA"/>
    </source>
</evidence>
<organism evidence="1 2">
    <name type="scientific">Glossina palpalis gambiensis</name>
    <dbReference type="NCBI Taxonomy" id="67801"/>
    <lineage>
        <taxon>Eukaryota</taxon>
        <taxon>Metazoa</taxon>
        <taxon>Ecdysozoa</taxon>
        <taxon>Arthropoda</taxon>
        <taxon>Hexapoda</taxon>
        <taxon>Insecta</taxon>
        <taxon>Pterygota</taxon>
        <taxon>Neoptera</taxon>
        <taxon>Endopterygota</taxon>
        <taxon>Diptera</taxon>
        <taxon>Brachycera</taxon>
        <taxon>Muscomorpha</taxon>
        <taxon>Hippoboscoidea</taxon>
        <taxon>Glossinidae</taxon>
        <taxon>Glossina</taxon>
    </lineage>
</organism>
<keyword evidence="2" id="KW-1185">Reference proteome</keyword>
<dbReference type="STRING" id="67801.A0A1B0AM08"/>
<dbReference type="AlphaFoldDB" id="A0A1B0AM08"/>
<dbReference type="EMBL" id="JXJN01000293">
    <property type="status" value="NOT_ANNOTATED_CDS"/>
    <property type="molecule type" value="Genomic_DNA"/>
</dbReference>
<dbReference type="Proteomes" id="UP000092460">
    <property type="component" value="Unassembled WGS sequence"/>
</dbReference>
<reference evidence="2" key="1">
    <citation type="submission" date="2015-01" db="EMBL/GenBank/DDBJ databases">
        <authorList>
            <person name="Aksoy S."/>
            <person name="Warren W."/>
            <person name="Wilson R.K."/>
        </authorList>
    </citation>
    <scope>NUCLEOTIDE SEQUENCE [LARGE SCALE GENOMIC DNA]</scope>
    <source>
        <strain evidence="2">IAEA</strain>
    </source>
</reference>
<reference evidence="1" key="2">
    <citation type="submission" date="2020-05" db="UniProtKB">
        <authorList>
            <consortium name="EnsemblMetazoa"/>
        </authorList>
    </citation>
    <scope>IDENTIFICATION</scope>
    <source>
        <strain evidence="1">IAEA</strain>
    </source>
</reference>
<protein>
    <recommendedName>
        <fullName evidence="3">Regulatory protein zeste</fullName>
    </recommendedName>
</protein>
<sequence length="277" mass="32435">MRKNKMEKNIKITNKKQFKAMVEWMKQHPDIAKGKGHYGPNKCQLKEKIEELAFEMNAYGPPIRLPEEWLRVWTHFKANLKRKIANNKKSLHLSPMEEAVANLTKCNVLTKSLRASLGSNGKKVKENDIIDVEVNSQTNSTTTKNEETHQCLSRENINEDSIEHNEPISCEKLMLEVLKAQTENQKLIIEKLVEIERNTKEILNVVKKRDLEQDEESTKEILNVTKQKMLLCEENTKEILKLKKTKLEMYEENMKEIIGIKRKKLEILEEERKKNSL</sequence>
<dbReference type="EnsemblMetazoa" id="GPPI001401-RA">
    <property type="protein sequence ID" value="GPPI001401-PA"/>
    <property type="gene ID" value="GPPI001401"/>
</dbReference>
<proteinExistence type="predicted"/>
<evidence type="ECO:0008006" key="3">
    <source>
        <dbReference type="Google" id="ProtNLM"/>
    </source>
</evidence>
<evidence type="ECO:0000313" key="2">
    <source>
        <dbReference type="Proteomes" id="UP000092460"/>
    </source>
</evidence>
<dbReference type="VEuPathDB" id="VectorBase:GPPI001401"/>
<accession>A0A1B0AM08</accession>